<evidence type="ECO:0000313" key="1">
    <source>
        <dbReference type="EMBL" id="PTW37207.1"/>
    </source>
</evidence>
<accession>A0A8E2VHH8</accession>
<evidence type="ECO:0000313" key="2">
    <source>
        <dbReference type="Proteomes" id="UP000244037"/>
    </source>
</evidence>
<sequence length="61" mass="7317">MLTDNGREFCGTEKHPYELHLDLNTIEHRRTKVHTWKTNGFVEWFNGTGLEEFSREKCETF</sequence>
<dbReference type="SUPFAM" id="SSF53098">
    <property type="entry name" value="Ribonuclease H-like"/>
    <property type="match status" value="1"/>
</dbReference>
<organism evidence="1 2">
    <name type="scientific">Rhodovulum kholense</name>
    <dbReference type="NCBI Taxonomy" id="453584"/>
    <lineage>
        <taxon>Bacteria</taxon>
        <taxon>Pseudomonadati</taxon>
        <taxon>Pseudomonadota</taxon>
        <taxon>Alphaproteobacteria</taxon>
        <taxon>Rhodobacterales</taxon>
        <taxon>Paracoccaceae</taxon>
        <taxon>Rhodovulum</taxon>
    </lineage>
</organism>
<dbReference type="Proteomes" id="UP000244037">
    <property type="component" value="Unassembled WGS sequence"/>
</dbReference>
<keyword evidence="2" id="KW-1185">Reference proteome</keyword>
<dbReference type="AlphaFoldDB" id="A0A8E2VHH8"/>
<proteinExistence type="predicted"/>
<dbReference type="InterPro" id="IPR012337">
    <property type="entry name" value="RNaseH-like_sf"/>
</dbReference>
<name>A0A8E2VHH8_9RHOB</name>
<dbReference type="InterPro" id="IPR036397">
    <property type="entry name" value="RNaseH_sf"/>
</dbReference>
<dbReference type="EMBL" id="QAYC01000032">
    <property type="protein sequence ID" value="PTW37207.1"/>
    <property type="molecule type" value="Genomic_DNA"/>
</dbReference>
<reference evidence="1 2" key="1">
    <citation type="submission" date="2018-04" db="EMBL/GenBank/DDBJ databases">
        <title>Genomic Encyclopedia of Archaeal and Bacterial Type Strains, Phase II (KMG-II): from individual species to whole genera.</title>
        <authorList>
            <person name="Goeker M."/>
        </authorList>
    </citation>
    <scope>NUCLEOTIDE SEQUENCE [LARGE SCALE GENOMIC DNA]</scope>
    <source>
        <strain evidence="1 2">DSM 19783</strain>
    </source>
</reference>
<evidence type="ECO:0008006" key="3">
    <source>
        <dbReference type="Google" id="ProtNLM"/>
    </source>
</evidence>
<gene>
    <name evidence="1" type="ORF">C8N38_1321</name>
</gene>
<comment type="caution">
    <text evidence="1">The sequence shown here is derived from an EMBL/GenBank/DDBJ whole genome shotgun (WGS) entry which is preliminary data.</text>
</comment>
<dbReference type="Gene3D" id="3.30.420.10">
    <property type="entry name" value="Ribonuclease H-like superfamily/Ribonuclease H"/>
    <property type="match status" value="1"/>
</dbReference>
<dbReference type="GO" id="GO:0003676">
    <property type="term" value="F:nucleic acid binding"/>
    <property type="evidence" value="ECO:0007669"/>
    <property type="project" value="InterPro"/>
</dbReference>
<protein>
    <recommendedName>
        <fullName evidence="3">Integrase catalytic domain-containing protein</fullName>
    </recommendedName>
</protein>